<reference evidence="1" key="1">
    <citation type="journal article" date="2014" name="Int. J. Syst. Evol. Microbiol.">
        <title>Complete genome sequence of Corynebacterium casei LMG S-19264T (=DSM 44701T), isolated from a smear-ripened cheese.</title>
        <authorList>
            <consortium name="US DOE Joint Genome Institute (JGI-PGF)"/>
            <person name="Walter F."/>
            <person name="Albersmeier A."/>
            <person name="Kalinowski J."/>
            <person name="Ruckert C."/>
        </authorList>
    </citation>
    <scope>NUCLEOTIDE SEQUENCE</scope>
    <source>
        <strain evidence="1">CGMCC 4.7110</strain>
    </source>
</reference>
<sequence length="68" mass="7131">MRAVPHVRLLLRGHAVDQDRLDQTVQLDGVVPVLDAGQGVDIDLPDGPAEPDRVAQGLVELGGDGAAR</sequence>
<name>A0A918CXH4_9ACTN</name>
<reference evidence="1" key="2">
    <citation type="submission" date="2020-09" db="EMBL/GenBank/DDBJ databases">
        <authorList>
            <person name="Sun Q."/>
            <person name="Zhou Y."/>
        </authorList>
    </citation>
    <scope>NUCLEOTIDE SEQUENCE</scope>
    <source>
        <strain evidence="1">CGMCC 4.7110</strain>
    </source>
</reference>
<organism evidence="1 2">
    <name type="scientific">Streptomyces fuscichromogenes</name>
    <dbReference type="NCBI Taxonomy" id="1324013"/>
    <lineage>
        <taxon>Bacteria</taxon>
        <taxon>Bacillati</taxon>
        <taxon>Actinomycetota</taxon>
        <taxon>Actinomycetes</taxon>
        <taxon>Kitasatosporales</taxon>
        <taxon>Streptomycetaceae</taxon>
        <taxon>Streptomyces</taxon>
    </lineage>
</organism>
<evidence type="ECO:0000313" key="1">
    <source>
        <dbReference type="EMBL" id="GGN45177.1"/>
    </source>
</evidence>
<keyword evidence="2" id="KW-1185">Reference proteome</keyword>
<dbReference type="AlphaFoldDB" id="A0A918CXH4"/>
<protein>
    <submittedName>
        <fullName evidence="1">Uncharacterized protein</fullName>
    </submittedName>
</protein>
<evidence type="ECO:0000313" key="2">
    <source>
        <dbReference type="Proteomes" id="UP000653411"/>
    </source>
</evidence>
<gene>
    <name evidence="1" type="ORF">GCM10011578_096860</name>
</gene>
<accession>A0A918CXH4</accession>
<proteinExistence type="predicted"/>
<dbReference type="EMBL" id="BMML01000046">
    <property type="protein sequence ID" value="GGN45177.1"/>
    <property type="molecule type" value="Genomic_DNA"/>
</dbReference>
<dbReference type="Proteomes" id="UP000653411">
    <property type="component" value="Unassembled WGS sequence"/>
</dbReference>
<comment type="caution">
    <text evidence="1">The sequence shown here is derived from an EMBL/GenBank/DDBJ whole genome shotgun (WGS) entry which is preliminary data.</text>
</comment>